<dbReference type="AlphaFoldDB" id="A0A914WS56"/>
<organism evidence="1 2">
    <name type="scientific">Plectus sambesii</name>
    <dbReference type="NCBI Taxonomy" id="2011161"/>
    <lineage>
        <taxon>Eukaryota</taxon>
        <taxon>Metazoa</taxon>
        <taxon>Ecdysozoa</taxon>
        <taxon>Nematoda</taxon>
        <taxon>Chromadorea</taxon>
        <taxon>Plectida</taxon>
        <taxon>Plectina</taxon>
        <taxon>Plectoidea</taxon>
        <taxon>Plectidae</taxon>
        <taxon>Plectus</taxon>
    </lineage>
</organism>
<keyword evidence="1" id="KW-1185">Reference proteome</keyword>
<proteinExistence type="predicted"/>
<reference evidence="2" key="1">
    <citation type="submission" date="2022-11" db="UniProtKB">
        <authorList>
            <consortium name="WormBaseParasite"/>
        </authorList>
    </citation>
    <scope>IDENTIFICATION</scope>
</reference>
<accession>A0A914WS56</accession>
<name>A0A914WS56_9BILA</name>
<sequence length="142" mass="14966">MRESLLCAPGGAPVGQCAVAFNFMPPSSYSERSSEICGFARRRGRKQTAPVTVAGVMLRAAAGQIHFNITAALIWLRYERWKIMQPAAAAPSGARCSPLAALAIYAPPSTPHPCQPQYCPAATICRLPAADEGGSRPGAIGR</sequence>
<dbReference type="Proteomes" id="UP000887566">
    <property type="component" value="Unplaced"/>
</dbReference>
<evidence type="ECO:0000313" key="2">
    <source>
        <dbReference type="WBParaSite" id="PSAMB.scaffold507size54856.g6485.t1"/>
    </source>
</evidence>
<dbReference type="WBParaSite" id="PSAMB.scaffold507size54856.g6485.t1">
    <property type="protein sequence ID" value="PSAMB.scaffold507size54856.g6485.t1"/>
    <property type="gene ID" value="PSAMB.scaffold507size54856.g6485"/>
</dbReference>
<protein>
    <submittedName>
        <fullName evidence="2">Uncharacterized protein</fullName>
    </submittedName>
</protein>
<evidence type="ECO:0000313" key="1">
    <source>
        <dbReference type="Proteomes" id="UP000887566"/>
    </source>
</evidence>